<keyword evidence="5" id="KW-1185">Reference proteome</keyword>
<dbReference type="SUPFAM" id="SSF51735">
    <property type="entry name" value="NAD(P)-binding Rossmann-fold domains"/>
    <property type="match status" value="1"/>
</dbReference>
<dbReference type="Proteomes" id="UP000279259">
    <property type="component" value="Unassembled WGS sequence"/>
</dbReference>
<keyword evidence="3" id="KW-0560">Oxidoreductase</keyword>
<evidence type="ECO:0000256" key="2">
    <source>
        <dbReference type="ARBA" id="ARBA00022857"/>
    </source>
</evidence>
<evidence type="ECO:0000256" key="1">
    <source>
        <dbReference type="ARBA" id="ARBA00006484"/>
    </source>
</evidence>
<evidence type="ECO:0000313" key="5">
    <source>
        <dbReference type="Proteomes" id="UP000279259"/>
    </source>
</evidence>
<accession>A0A427YLG6</accession>
<dbReference type="FunFam" id="3.40.50.720:FF:000084">
    <property type="entry name" value="Short-chain dehydrogenase reductase"/>
    <property type="match status" value="1"/>
</dbReference>
<reference evidence="4 5" key="1">
    <citation type="submission" date="2018-11" db="EMBL/GenBank/DDBJ databases">
        <title>Genome sequence of Saitozyma podzolica DSM 27192.</title>
        <authorList>
            <person name="Aliyu H."/>
            <person name="Gorte O."/>
            <person name="Ochsenreither K."/>
        </authorList>
    </citation>
    <scope>NUCLEOTIDE SEQUENCE [LARGE SCALE GENOMIC DNA]</scope>
    <source>
        <strain evidence="4 5">DSM 27192</strain>
    </source>
</reference>
<dbReference type="OrthoDB" id="3819888at2759"/>
<dbReference type="InterPro" id="IPR002347">
    <property type="entry name" value="SDR_fam"/>
</dbReference>
<dbReference type="CDD" id="cd05233">
    <property type="entry name" value="SDR_c"/>
    <property type="match status" value="1"/>
</dbReference>
<evidence type="ECO:0000313" key="4">
    <source>
        <dbReference type="EMBL" id="RSH91910.1"/>
    </source>
</evidence>
<gene>
    <name evidence="4" type="ORF">EHS25_009280</name>
</gene>
<dbReference type="Gene3D" id="3.40.50.720">
    <property type="entry name" value="NAD(P)-binding Rossmann-like Domain"/>
    <property type="match status" value="1"/>
</dbReference>
<dbReference type="AlphaFoldDB" id="A0A427YLG6"/>
<dbReference type="PANTHER" id="PTHR43618:SF4">
    <property type="entry name" value="SHORT CHAIN DEHYDROGENASE_REDUCTASE FAMILY (AFU_ORTHOLOGUE AFUA_7G04540)"/>
    <property type="match status" value="1"/>
</dbReference>
<dbReference type="GO" id="GO:0016491">
    <property type="term" value="F:oxidoreductase activity"/>
    <property type="evidence" value="ECO:0007669"/>
    <property type="project" value="UniProtKB-KW"/>
</dbReference>
<name>A0A427YLG6_9TREE</name>
<keyword evidence="2" id="KW-0521">NADP</keyword>
<sequence>MSSADFSLSSLFSVSNKVVVITGGGTGIALAKAFAQNGAKVYITGRRVDVLNKTAEELQLSTKGQVIAIEGDVSAKAGCEEIAQQVAKYETKVDVLVNCAGILLPENTTVLNVNDADRLEQTLWGVDDEHWRKTLDINVNGTYFMTIASLPLLRKSSGASVINIASGLGWPGFETRAFGAVAYNTSKAAVLHLTENLAARLATTKIRVNALAPGFFPSEMSEGKGNEGGGVHPAILKAGKRNPTGRIGLHEEIAGPALLLASKAGGFINGTAVLVDGGQALAGGINDGVRLPDELYTHSSV</sequence>
<protein>
    <submittedName>
        <fullName evidence="4">Uncharacterized protein</fullName>
    </submittedName>
</protein>
<dbReference type="EMBL" id="RSCD01000007">
    <property type="protein sequence ID" value="RSH91910.1"/>
    <property type="molecule type" value="Genomic_DNA"/>
</dbReference>
<dbReference type="PRINTS" id="PR00080">
    <property type="entry name" value="SDRFAMILY"/>
</dbReference>
<dbReference type="PANTHER" id="PTHR43618">
    <property type="entry name" value="7-ALPHA-HYDROXYSTEROID DEHYDROGENASE"/>
    <property type="match status" value="1"/>
</dbReference>
<comment type="caution">
    <text evidence="4">The sequence shown here is derived from an EMBL/GenBank/DDBJ whole genome shotgun (WGS) entry which is preliminary data.</text>
</comment>
<organism evidence="4 5">
    <name type="scientific">Saitozyma podzolica</name>
    <dbReference type="NCBI Taxonomy" id="1890683"/>
    <lineage>
        <taxon>Eukaryota</taxon>
        <taxon>Fungi</taxon>
        <taxon>Dikarya</taxon>
        <taxon>Basidiomycota</taxon>
        <taxon>Agaricomycotina</taxon>
        <taxon>Tremellomycetes</taxon>
        <taxon>Tremellales</taxon>
        <taxon>Trimorphomycetaceae</taxon>
        <taxon>Saitozyma</taxon>
    </lineage>
</organism>
<dbReference type="Pfam" id="PF13561">
    <property type="entry name" value="adh_short_C2"/>
    <property type="match status" value="1"/>
</dbReference>
<proteinExistence type="inferred from homology"/>
<dbReference type="PRINTS" id="PR00081">
    <property type="entry name" value="GDHRDH"/>
</dbReference>
<dbReference type="InterPro" id="IPR036291">
    <property type="entry name" value="NAD(P)-bd_dom_sf"/>
</dbReference>
<evidence type="ECO:0000256" key="3">
    <source>
        <dbReference type="ARBA" id="ARBA00023002"/>
    </source>
</evidence>
<comment type="similarity">
    <text evidence="1">Belongs to the short-chain dehydrogenases/reductases (SDR) family.</text>
</comment>
<dbReference type="STRING" id="1890683.A0A427YLG6"/>
<dbReference type="InterPro" id="IPR052178">
    <property type="entry name" value="Sec_Metab_Biosynth_SDR"/>
</dbReference>